<evidence type="ECO:0000259" key="7">
    <source>
        <dbReference type="SMART" id="SM01336"/>
    </source>
</evidence>
<feature type="compositionally biased region" description="Low complexity" evidence="6">
    <location>
        <begin position="269"/>
        <end position="281"/>
    </location>
</feature>
<protein>
    <recommendedName>
        <fullName evidence="7">PARP-type domain-containing protein</fullName>
    </recommendedName>
</protein>
<dbReference type="Pfam" id="PF00645">
    <property type="entry name" value="zf-PARP"/>
    <property type="match status" value="1"/>
</dbReference>
<dbReference type="SUPFAM" id="SSF57716">
    <property type="entry name" value="Glucocorticoid receptor-like (DNA-binding domain)"/>
    <property type="match status" value="1"/>
</dbReference>
<dbReference type="Gene3D" id="3.30.1740.10">
    <property type="entry name" value="Zinc finger, PARP-type"/>
    <property type="match status" value="1"/>
</dbReference>
<comment type="caution">
    <text evidence="8">The sequence shown here is derived from an EMBL/GenBank/DDBJ whole genome shotgun (WGS) entry which is preliminary data.</text>
</comment>
<dbReference type="InterPro" id="IPR001510">
    <property type="entry name" value="Znf_PARP"/>
</dbReference>
<feature type="compositionally biased region" description="Basic and acidic residues" evidence="6">
    <location>
        <begin position="162"/>
        <end position="191"/>
    </location>
</feature>
<gene>
    <name evidence="8" type="ORF">E4U09_004937</name>
</gene>
<feature type="compositionally biased region" description="Basic and acidic residues" evidence="6">
    <location>
        <begin position="256"/>
        <end position="265"/>
    </location>
</feature>
<evidence type="ECO:0000313" key="8">
    <source>
        <dbReference type="EMBL" id="KAG6301636.1"/>
    </source>
</evidence>
<dbReference type="InterPro" id="IPR036957">
    <property type="entry name" value="Znf_PARP_sf"/>
</dbReference>
<dbReference type="GO" id="GO:0008270">
    <property type="term" value="F:zinc ion binding"/>
    <property type="evidence" value="ECO:0007669"/>
    <property type="project" value="UniProtKB-KW"/>
</dbReference>
<feature type="domain" description="PARP-type" evidence="7">
    <location>
        <begin position="7"/>
        <end position="79"/>
    </location>
</feature>
<evidence type="ECO:0000256" key="6">
    <source>
        <dbReference type="SAM" id="MobiDB-lite"/>
    </source>
</evidence>
<evidence type="ECO:0000256" key="5">
    <source>
        <dbReference type="ARBA" id="ARBA00023242"/>
    </source>
</evidence>
<dbReference type="EMBL" id="SRRH01000040">
    <property type="protein sequence ID" value="KAG6301636.1"/>
    <property type="molecule type" value="Genomic_DNA"/>
</dbReference>
<name>A0A9P7QM15_9HYPO</name>
<comment type="subcellular location">
    <subcellularLocation>
        <location evidence="1">Nucleus</location>
    </subcellularLocation>
</comment>
<evidence type="ECO:0000256" key="2">
    <source>
        <dbReference type="ARBA" id="ARBA00022723"/>
    </source>
</evidence>
<feature type="compositionally biased region" description="Basic and acidic residues" evidence="6">
    <location>
        <begin position="81"/>
        <end position="102"/>
    </location>
</feature>
<feature type="compositionally biased region" description="Basic and acidic residues" evidence="6">
    <location>
        <begin position="201"/>
        <end position="231"/>
    </location>
</feature>
<sequence>MPQYRVELSGNNRAGCKDSICSKEKIKITKGELRFGTWVEIQDHGSWSWKHWGCVSGSQLQNLQEEDADIQEKVRRCVKQAHIDPEDFKGDPEKNRPGEKGIHLTAKQKAAKEAEEAKMAETAKEAEPAKEAETAKEAEPAKDTEAAQESEAAKEAAAAETEGEKSEDVKSAEAKPEDVKSAEAKSEDTKPKATAKRGRKKAEANDGVEKDEPKAKKAKSAETAKADKTDKPAPATKSRGRTAASAEDGSGDEEKEDKPAPEKPKTKTTKASAKAAETKSSTKGKRSSTEKAVDQKPSAKKKPAPREGLRRSARTAKA</sequence>
<dbReference type="AlphaFoldDB" id="A0A9P7QM15"/>
<evidence type="ECO:0000256" key="3">
    <source>
        <dbReference type="ARBA" id="ARBA00022771"/>
    </source>
</evidence>
<dbReference type="Proteomes" id="UP000707071">
    <property type="component" value="Unassembled WGS sequence"/>
</dbReference>
<accession>A0A9P7QM15</accession>
<dbReference type="GO" id="GO:0005634">
    <property type="term" value="C:nucleus"/>
    <property type="evidence" value="ECO:0007669"/>
    <property type="project" value="UniProtKB-SubCell"/>
</dbReference>
<reference evidence="8 9" key="1">
    <citation type="journal article" date="2020" name="bioRxiv">
        <title>Whole genome comparisons of ergot fungi reveals the divergence and evolution of species within the genus Claviceps are the result of varying mechanisms driving genome evolution and host range expansion.</title>
        <authorList>
            <person name="Wyka S.A."/>
            <person name="Mondo S.J."/>
            <person name="Liu M."/>
            <person name="Dettman J."/>
            <person name="Nalam V."/>
            <person name="Broders K.D."/>
        </authorList>
    </citation>
    <scope>NUCLEOTIDE SEQUENCE [LARGE SCALE GENOMIC DNA]</scope>
    <source>
        <strain evidence="8 9">Clav52</strain>
    </source>
</reference>
<dbReference type="SMART" id="SM01336">
    <property type="entry name" value="zf-PARP"/>
    <property type="match status" value="1"/>
</dbReference>
<feature type="compositionally biased region" description="Basic and acidic residues" evidence="6">
    <location>
        <begin position="110"/>
        <end position="145"/>
    </location>
</feature>
<keyword evidence="2" id="KW-0479">Metal-binding</keyword>
<keyword evidence="5" id="KW-0539">Nucleus</keyword>
<feature type="region of interest" description="Disordered" evidence="6">
    <location>
        <begin position="81"/>
        <end position="318"/>
    </location>
</feature>
<keyword evidence="9" id="KW-1185">Reference proteome</keyword>
<evidence type="ECO:0000313" key="9">
    <source>
        <dbReference type="Proteomes" id="UP000707071"/>
    </source>
</evidence>
<keyword evidence="4" id="KW-0862">Zinc</keyword>
<dbReference type="GO" id="GO:0003677">
    <property type="term" value="F:DNA binding"/>
    <property type="evidence" value="ECO:0007669"/>
    <property type="project" value="InterPro"/>
</dbReference>
<keyword evidence="3" id="KW-0863">Zinc-finger</keyword>
<proteinExistence type="predicted"/>
<organism evidence="8 9">
    <name type="scientific">Claviceps aff. purpurea</name>
    <dbReference type="NCBI Taxonomy" id="1967640"/>
    <lineage>
        <taxon>Eukaryota</taxon>
        <taxon>Fungi</taxon>
        <taxon>Dikarya</taxon>
        <taxon>Ascomycota</taxon>
        <taxon>Pezizomycotina</taxon>
        <taxon>Sordariomycetes</taxon>
        <taxon>Hypocreomycetidae</taxon>
        <taxon>Hypocreales</taxon>
        <taxon>Clavicipitaceae</taxon>
        <taxon>Claviceps</taxon>
    </lineage>
</organism>
<evidence type="ECO:0000256" key="4">
    <source>
        <dbReference type="ARBA" id="ARBA00022833"/>
    </source>
</evidence>
<feature type="compositionally biased region" description="Low complexity" evidence="6">
    <location>
        <begin position="147"/>
        <end position="160"/>
    </location>
</feature>
<evidence type="ECO:0000256" key="1">
    <source>
        <dbReference type="ARBA" id="ARBA00004123"/>
    </source>
</evidence>